<feature type="chain" id="PRO_5037064025" evidence="3">
    <location>
        <begin position="21"/>
        <end position="474"/>
    </location>
</feature>
<sequence>MASTLVAASLVSSLSFSSHAGLGIPKVVDPTSAQTQAKLEMLKNFEGKNQIKLLNNRFRIDYEVDEILILLIRKHGAPPAILVRPDGSKLYYTDMETSEVKWHADISYDLIRLRNPMPGPWQALGKIQDDSKIMVLSDVQLEVETLPNIVFQSERVKAKAKILNAGSMIKDPAIRDVVSLKAYLYSTNEAEQPNFGASIYQLGEFYDDGRLLDERPRDGEFTVQYDFNCEVGNWTPTFRAQAELFTREIIHDPITVLPNPISFDVDVAAPDEKYHLVKVSVNDEFLDDGSLIFQGTITFPNMEQETFHFNQGQTRELNVFQNEFGLFEIKAEVFGKDKTGREFMLSSPAFTFITEPPEIVVPEQADTDSIDTTEVGDSTSSPVETIAPEKEPEPESVNIALIITLNIILLLAGLLIIWVVILNKPIPNPFKNLKLKKKVKTEESEAPENKEKADKKASKSEGSDDILDLSLPDD</sequence>
<organism evidence="4 5">
    <name type="scientific">Psychrosphaera ytuae</name>
    <dbReference type="NCBI Taxonomy" id="2820710"/>
    <lineage>
        <taxon>Bacteria</taxon>
        <taxon>Pseudomonadati</taxon>
        <taxon>Pseudomonadota</taxon>
        <taxon>Gammaproteobacteria</taxon>
        <taxon>Alteromonadales</taxon>
        <taxon>Pseudoalteromonadaceae</taxon>
        <taxon>Psychrosphaera</taxon>
    </lineage>
</organism>
<evidence type="ECO:0000313" key="4">
    <source>
        <dbReference type="EMBL" id="QTH64040.1"/>
    </source>
</evidence>
<dbReference type="EMBL" id="CP072110">
    <property type="protein sequence ID" value="QTH64040.1"/>
    <property type="molecule type" value="Genomic_DNA"/>
</dbReference>
<dbReference type="AlphaFoldDB" id="A0A975DBD3"/>
<name>A0A975DBD3_9GAMM</name>
<keyword evidence="5" id="KW-1185">Reference proteome</keyword>
<gene>
    <name evidence="4" type="ORF">J1N51_00640</name>
</gene>
<feature type="region of interest" description="Disordered" evidence="1">
    <location>
        <begin position="367"/>
        <end position="391"/>
    </location>
</feature>
<dbReference type="InterPro" id="IPR020010">
    <property type="entry name" value="CHP03503"/>
</dbReference>
<dbReference type="KEGG" id="psym:J1N51_00640"/>
<evidence type="ECO:0000256" key="1">
    <source>
        <dbReference type="SAM" id="MobiDB-lite"/>
    </source>
</evidence>
<reference evidence="4" key="1">
    <citation type="submission" date="2021-03" db="EMBL/GenBank/DDBJ databases">
        <title>Description of Psychrosphaera ytuae sp. nov. isolated from deep sea sediment of South China Sea.</title>
        <authorList>
            <person name="Zhang J."/>
            <person name="Xu X.-D."/>
        </authorList>
    </citation>
    <scope>NUCLEOTIDE SEQUENCE</scope>
    <source>
        <strain evidence="4">MTZ26</strain>
    </source>
</reference>
<feature type="compositionally biased region" description="Acidic residues" evidence="1">
    <location>
        <begin position="463"/>
        <end position="474"/>
    </location>
</feature>
<proteinExistence type="predicted"/>
<dbReference type="NCBIfam" id="TIGR03503">
    <property type="entry name" value="TIGR03503 family protein"/>
    <property type="match status" value="1"/>
</dbReference>
<keyword evidence="2" id="KW-0472">Membrane</keyword>
<evidence type="ECO:0000256" key="2">
    <source>
        <dbReference type="SAM" id="Phobius"/>
    </source>
</evidence>
<evidence type="ECO:0000256" key="3">
    <source>
        <dbReference type="SAM" id="SignalP"/>
    </source>
</evidence>
<feature type="compositionally biased region" description="Basic and acidic residues" evidence="1">
    <location>
        <begin position="440"/>
        <end position="462"/>
    </location>
</feature>
<dbReference type="RefSeq" id="WP_208832095.1">
    <property type="nucleotide sequence ID" value="NZ_CP072110.1"/>
</dbReference>
<dbReference type="Proteomes" id="UP000682739">
    <property type="component" value="Chromosome"/>
</dbReference>
<keyword evidence="2" id="KW-1133">Transmembrane helix</keyword>
<evidence type="ECO:0000313" key="5">
    <source>
        <dbReference type="Proteomes" id="UP000682739"/>
    </source>
</evidence>
<keyword evidence="2" id="KW-0812">Transmembrane</keyword>
<keyword evidence="3" id="KW-0732">Signal</keyword>
<feature type="signal peptide" evidence="3">
    <location>
        <begin position="1"/>
        <end position="20"/>
    </location>
</feature>
<feature type="transmembrane region" description="Helical" evidence="2">
    <location>
        <begin position="399"/>
        <end position="422"/>
    </location>
</feature>
<feature type="compositionally biased region" description="Polar residues" evidence="1">
    <location>
        <begin position="372"/>
        <end position="383"/>
    </location>
</feature>
<feature type="region of interest" description="Disordered" evidence="1">
    <location>
        <begin position="437"/>
        <end position="474"/>
    </location>
</feature>
<accession>A0A975DBD3</accession>
<protein>
    <submittedName>
        <fullName evidence="4">TIGR03503 family protein</fullName>
    </submittedName>
</protein>